<dbReference type="GO" id="GO:0070475">
    <property type="term" value="P:rRNA base methylation"/>
    <property type="evidence" value="ECO:0007669"/>
    <property type="project" value="UniProtKB-UniRule"/>
</dbReference>
<dbReference type="PANTHER" id="PTHR37426:SF1">
    <property type="entry name" value="RIBOSOMAL RNA LARGE SUBUNIT METHYLTRANSFERASE J"/>
    <property type="match status" value="1"/>
</dbReference>
<dbReference type="GO" id="GO:0003723">
    <property type="term" value="F:RNA binding"/>
    <property type="evidence" value="ECO:0007669"/>
    <property type="project" value="UniProtKB-UniRule"/>
</dbReference>
<dbReference type="Pfam" id="PF04378">
    <property type="entry name" value="RsmJ"/>
    <property type="match status" value="1"/>
</dbReference>
<feature type="binding site" evidence="1">
    <location>
        <position position="125"/>
    </location>
    <ligand>
        <name>S-adenosyl-L-methionine</name>
        <dbReference type="ChEBI" id="CHEBI:59789"/>
    </ligand>
</feature>
<dbReference type="PANTHER" id="PTHR37426">
    <property type="entry name" value="RIBOSOMAL RNA LARGE SUBUNIT METHYLTRANSFERASE J"/>
    <property type="match status" value="1"/>
</dbReference>
<name>A0A560H336_9PROT</name>
<dbReference type="SUPFAM" id="SSF53335">
    <property type="entry name" value="S-adenosyl-L-methionine-dependent methyltransferases"/>
    <property type="match status" value="1"/>
</dbReference>
<dbReference type="GO" id="GO:0036307">
    <property type="term" value="F:23S rRNA (adenine(2030)-N(6))-methyltransferase activity"/>
    <property type="evidence" value="ECO:0007669"/>
    <property type="project" value="UniProtKB-UniRule"/>
</dbReference>
<keyword evidence="3" id="KW-1185">Reference proteome</keyword>
<protein>
    <recommendedName>
        <fullName evidence="1">Ribosomal RNA large subunit methyltransferase J</fullName>
        <ecNumber evidence="1">2.1.1.266</ecNumber>
    </recommendedName>
    <alternativeName>
        <fullName evidence="1">23S rRNA (adenine(2030)-N6)-methyltransferase</fullName>
    </alternativeName>
    <alternativeName>
        <fullName evidence="1">23S rRNA m6A2030 methyltransferase</fullName>
    </alternativeName>
</protein>
<feature type="active site" description="Proton acceptor" evidence="1">
    <location>
        <position position="171"/>
    </location>
</feature>
<dbReference type="AlphaFoldDB" id="A0A560H336"/>
<accession>A0A560H336</accession>
<dbReference type="Gene3D" id="3.40.50.150">
    <property type="entry name" value="Vaccinia Virus protein VP39"/>
    <property type="match status" value="1"/>
</dbReference>
<comment type="catalytic activity">
    <reaction evidence="1">
        <text>adenosine(2030) in 23S rRNA + S-adenosyl-L-methionine = N(6)-methyladenosine(2030) in 23S rRNA + S-adenosyl-L-homocysteine + H(+)</text>
        <dbReference type="Rhea" id="RHEA:43736"/>
        <dbReference type="Rhea" id="RHEA-COMP:10668"/>
        <dbReference type="Rhea" id="RHEA-COMP:10669"/>
        <dbReference type="ChEBI" id="CHEBI:15378"/>
        <dbReference type="ChEBI" id="CHEBI:57856"/>
        <dbReference type="ChEBI" id="CHEBI:59789"/>
        <dbReference type="ChEBI" id="CHEBI:74411"/>
        <dbReference type="ChEBI" id="CHEBI:74449"/>
        <dbReference type="EC" id="2.1.1.266"/>
    </reaction>
</comment>
<reference evidence="2 3" key="1">
    <citation type="submission" date="2019-06" db="EMBL/GenBank/DDBJ databases">
        <title>Genomic Encyclopedia of Type Strains, Phase IV (KMG-V): Genome sequencing to study the core and pangenomes of soil and plant-associated prokaryotes.</title>
        <authorList>
            <person name="Whitman W."/>
        </authorList>
    </citation>
    <scope>NUCLEOTIDE SEQUENCE [LARGE SCALE GENOMIC DNA]</scope>
    <source>
        <strain evidence="2 3">BR 11622</strain>
    </source>
</reference>
<dbReference type="OrthoDB" id="9791274at2"/>
<feature type="binding site" evidence="1">
    <location>
        <position position="107"/>
    </location>
    <ligand>
        <name>S-adenosyl-L-methionine</name>
        <dbReference type="ChEBI" id="CHEBI:59789"/>
    </ligand>
</feature>
<evidence type="ECO:0000313" key="3">
    <source>
        <dbReference type="Proteomes" id="UP000315751"/>
    </source>
</evidence>
<comment type="subunit">
    <text evidence="1">Monomer.</text>
</comment>
<keyword evidence="1" id="KW-0949">S-adenosyl-L-methionine</keyword>
<dbReference type="EC" id="2.1.1.266" evidence="1"/>
<keyword evidence="1 2" id="KW-0489">Methyltransferase</keyword>
<feature type="binding site" evidence="1">
    <location>
        <position position="18"/>
    </location>
    <ligand>
        <name>S-adenosyl-L-methionine</name>
        <dbReference type="ChEBI" id="CHEBI:59789"/>
    </ligand>
</feature>
<proteinExistence type="inferred from homology"/>
<evidence type="ECO:0000256" key="1">
    <source>
        <dbReference type="HAMAP-Rule" id="MF_00934"/>
    </source>
</evidence>
<dbReference type="HAMAP" id="MF_00934">
    <property type="entry name" value="23SrRNA_methyltr_J"/>
    <property type="match status" value="1"/>
</dbReference>
<comment type="similarity">
    <text evidence="1">Belongs to the RlmJ family.</text>
</comment>
<feature type="binding site" evidence="1">
    <location>
        <position position="41"/>
    </location>
    <ligand>
        <name>S-adenosyl-L-methionine</name>
        <dbReference type="ChEBI" id="CHEBI:59789"/>
    </ligand>
</feature>
<comment type="caution">
    <text evidence="2">The sequence shown here is derived from an EMBL/GenBank/DDBJ whole genome shotgun (WGS) entry which is preliminary data.</text>
</comment>
<sequence length="289" mass="31436">MNYRHAFHAGNPADVMKHAILALLMTRLTAKANPFAVLDTHAGIGRYDLTGDEATRTGEAAQGIQRLLQAADAGGLDAATAAALAPYLDVVRAGAEAGPAITTYPGSPCLARAFLRPGDRLVLAELHPEDARTLKEVFRGDRKVAVHHMDGWTALKAHLPPKEKRGLVLIDPPFEAADDFDRLVAGLALAHERWPTGIYALWYPIKDRAVAWRLHQRLEDSGIPKILAAELTWNDDGRVDRLNGSGMILVNPPWQLDETLQQMLPALHQALGFTQGIAHVEWVAGESTA</sequence>
<gene>
    <name evidence="1" type="primary">rlmJ</name>
    <name evidence="2" type="ORF">FBZ90_109164</name>
</gene>
<dbReference type="EMBL" id="VITR01000009">
    <property type="protein sequence ID" value="TWB40561.1"/>
    <property type="molecule type" value="Genomic_DNA"/>
</dbReference>
<dbReference type="GO" id="GO:0005829">
    <property type="term" value="C:cytosol"/>
    <property type="evidence" value="ECO:0007669"/>
    <property type="project" value="TreeGrafter"/>
</dbReference>
<keyword evidence="1 2" id="KW-0808">Transferase</keyword>
<evidence type="ECO:0000313" key="2">
    <source>
        <dbReference type="EMBL" id="TWB40561.1"/>
    </source>
</evidence>
<dbReference type="RefSeq" id="WP_145733777.1">
    <property type="nucleotide sequence ID" value="NZ_VITR01000009.1"/>
</dbReference>
<dbReference type="InterPro" id="IPR029063">
    <property type="entry name" value="SAM-dependent_MTases_sf"/>
</dbReference>
<keyword evidence="1" id="KW-0694">RNA-binding</keyword>
<comment type="function">
    <text evidence="1">Specifically methylates the adenine in position 2030 of 23S rRNA.</text>
</comment>
<dbReference type="Proteomes" id="UP000315751">
    <property type="component" value="Unassembled WGS sequence"/>
</dbReference>
<feature type="site" description="Interaction with substrate rRNA" evidence="1">
    <location>
        <position position="3"/>
    </location>
</feature>
<organism evidence="2 3">
    <name type="scientific">Nitrospirillum amazonense</name>
    <dbReference type="NCBI Taxonomy" id="28077"/>
    <lineage>
        <taxon>Bacteria</taxon>
        <taxon>Pseudomonadati</taxon>
        <taxon>Pseudomonadota</taxon>
        <taxon>Alphaproteobacteria</taxon>
        <taxon>Rhodospirillales</taxon>
        <taxon>Azospirillaceae</taxon>
        <taxon>Nitrospirillum</taxon>
    </lineage>
</organism>
<keyword evidence="1" id="KW-0698">rRNA processing</keyword>
<dbReference type="InterPro" id="IPR007473">
    <property type="entry name" value="RlmJ"/>
</dbReference>
<feature type="binding site" evidence="1">
    <location>
        <begin position="150"/>
        <end position="151"/>
    </location>
    <ligand>
        <name>S-adenosyl-L-methionine</name>
        <dbReference type="ChEBI" id="CHEBI:59789"/>
    </ligand>
</feature>
<feature type="binding site" evidence="1">
    <location>
        <position position="171"/>
    </location>
    <ligand>
        <name>S-adenosyl-L-methionine</name>
        <dbReference type="ChEBI" id="CHEBI:59789"/>
    </ligand>
</feature>